<protein>
    <submittedName>
        <fullName evidence="1">Uncharacterized protein</fullName>
    </submittedName>
</protein>
<keyword evidence="2" id="KW-1185">Reference proteome</keyword>
<sequence>MYRLLGPAITTVDPNKLTSDCFRDFSGLKIFSLHFQEGDSSSSQSMLWRRRYLSYRRNGSQDSVPSPPGTHGFFYYCAPPSWAHDLAGEIRFRTTKDSDPSSFASGHDLLVQGMPWTVTLFFNTSVSAAFLNILQRDGLLSEDQIRRLGRLEPWRSPLTAKSRLIHSIGQPFAIPISANPNRCKFSRTRYLVPGIMDGRDVLESFHVFSRTRSQWGYDAGPDGTKVFSKDAIAIVHLEPWVHPRFKKRYVALRVRRLLTFDGLPVNSPDDHPDHGAAGHLLRNIGRERMRVWHHDLDRGPVAWRYLRLPPEGMTVDL</sequence>
<dbReference type="Proteomes" id="UP000008370">
    <property type="component" value="Unassembled WGS sequence"/>
</dbReference>
<evidence type="ECO:0000313" key="2">
    <source>
        <dbReference type="Proteomes" id="UP000008370"/>
    </source>
</evidence>
<dbReference type="RefSeq" id="XP_007389769.1">
    <property type="nucleotide sequence ID" value="XM_007389707.1"/>
</dbReference>
<accession>K5W8R8</accession>
<evidence type="ECO:0000313" key="1">
    <source>
        <dbReference type="EMBL" id="EKM60298.1"/>
    </source>
</evidence>
<dbReference type="HOGENOM" id="CLU_774120_0_0_1"/>
<name>K5W8R8_PHACS</name>
<reference evidence="1 2" key="1">
    <citation type="journal article" date="2012" name="BMC Genomics">
        <title>Comparative genomics of the white-rot fungi, Phanerochaete carnosa and P. chrysosporium, to elucidate the genetic basis of the distinct wood types they colonize.</title>
        <authorList>
            <person name="Suzuki H."/>
            <person name="MacDonald J."/>
            <person name="Syed K."/>
            <person name="Salamov A."/>
            <person name="Hori C."/>
            <person name="Aerts A."/>
            <person name="Henrissat B."/>
            <person name="Wiebenga A."/>
            <person name="vanKuyk P.A."/>
            <person name="Barry K."/>
            <person name="Lindquist E."/>
            <person name="LaButti K."/>
            <person name="Lapidus A."/>
            <person name="Lucas S."/>
            <person name="Coutinho P."/>
            <person name="Gong Y."/>
            <person name="Samejima M."/>
            <person name="Mahadevan R."/>
            <person name="Abou-Zaid M."/>
            <person name="de Vries R.P."/>
            <person name="Igarashi K."/>
            <person name="Yadav J.S."/>
            <person name="Grigoriev I.V."/>
            <person name="Master E.R."/>
        </authorList>
    </citation>
    <scope>NUCLEOTIDE SEQUENCE [LARGE SCALE GENOMIC DNA]</scope>
    <source>
        <strain evidence="1 2">HHB-10118-sp</strain>
    </source>
</reference>
<dbReference type="InParanoid" id="K5W8R8"/>
<gene>
    <name evidence="1" type="ORF">PHACADRAFT_246161</name>
</gene>
<dbReference type="GeneID" id="18913745"/>
<dbReference type="EMBL" id="JH930468">
    <property type="protein sequence ID" value="EKM60298.1"/>
    <property type="molecule type" value="Genomic_DNA"/>
</dbReference>
<dbReference type="AlphaFoldDB" id="K5W8R8"/>
<organism evidence="1 2">
    <name type="scientific">Phanerochaete carnosa (strain HHB-10118-sp)</name>
    <name type="common">White-rot fungus</name>
    <name type="synonym">Peniophora carnosa</name>
    <dbReference type="NCBI Taxonomy" id="650164"/>
    <lineage>
        <taxon>Eukaryota</taxon>
        <taxon>Fungi</taxon>
        <taxon>Dikarya</taxon>
        <taxon>Basidiomycota</taxon>
        <taxon>Agaricomycotina</taxon>
        <taxon>Agaricomycetes</taxon>
        <taxon>Polyporales</taxon>
        <taxon>Phanerochaetaceae</taxon>
        <taxon>Phanerochaete</taxon>
    </lineage>
</organism>
<dbReference type="OrthoDB" id="3067792at2759"/>
<dbReference type="KEGG" id="pco:PHACADRAFT_246161"/>
<proteinExistence type="predicted"/>